<feature type="region of interest" description="Disordered" evidence="1">
    <location>
        <begin position="56"/>
        <end position="138"/>
    </location>
</feature>
<dbReference type="EMBL" id="BSUJ01000001">
    <property type="protein sequence ID" value="GMA19766.1"/>
    <property type="molecule type" value="Genomic_DNA"/>
</dbReference>
<comment type="caution">
    <text evidence="2">The sequence shown here is derived from an EMBL/GenBank/DDBJ whole genome shotgun (WGS) entry which is preliminary data.</text>
</comment>
<proteinExistence type="predicted"/>
<feature type="compositionally biased region" description="Acidic residues" evidence="1">
    <location>
        <begin position="66"/>
        <end position="126"/>
    </location>
</feature>
<name>A0ABQ6HMS4_9MICO</name>
<evidence type="ECO:0000256" key="1">
    <source>
        <dbReference type="SAM" id="MobiDB-lite"/>
    </source>
</evidence>
<keyword evidence="3" id="KW-1185">Reference proteome</keyword>
<evidence type="ECO:0000313" key="3">
    <source>
        <dbReference type="Proteomes" id="UP001157109"/>
    </source>
</evidence>
<dbReference type="Proteomes" id="UP001157109">
    <property type="component" value="Unassembled WGS sequence"/>
</dbReference>
<organism evidence="2 3">
    <name type="scientific">Arsenicicoccus piscis</name>
    <dbReference type="NCBI Taxonomy" id="673954"/>
    <lineage>
        <taxon>Bacteria</taxon>
        <taxon>Bacillati</taxon>
        <taxon>Actinomycetota</taxon>
        <taxon>Actinomycetes</taxon>
        <taxon>Micrococcales</taxon>
        <taxon>Intrasporangiaceae</taxon>
        <taxon>Arsenicicoccus</taxon>
    </lineage>
</organism>
<accession>A0ABQ6HMS4</accession>
<reference evidence="3" key="1">
    <citation type="journal article" date="2019" name="Int. J. Syst. Evol. Microbiol.">
        <title>The Global Catalogue of Microorganisms (GCM) 10K type strain sequencing project: providing services to taxonomists for standard genome sequencing and annotation.</title>
        <authorList>
            <consortium name="The Broad Institute Genomics Platform"/>
            <consortium name="The Broad Institute Genome Sequencing Center for Infectious Disease"/>
            <person name="Wu L."/>
            <person name="Ma J."/>
        </authorList>
    </citation>
    <scope>NUCLEOTIDE SEQUENCE [LARGE SCALE GENOMIC DNA]</scope>
    <source>
        <strain evidence="3">NBRC 105830</strain>
    </source>
</reference>
<dbReference type="RefSeq" id="WP_241446118.1">
    <property type="nucleotide sequence ID" value="NZ_BSUJ01000001.1"/>
</dbReference>
<gene>
    <name evidence="2" type="ORF">GCM10025862_17870</name>
</gene>
<evidence type="ECO:0000313" key="2">
    <source>
        <dbReference type="EMBL" id="GMA19766.1"/>
    </source>
</evidence>
<protein>
    <recommendedName>
        <fullName evidence="4">Primosomal protein</fullName>
    </recommendedName>
</protein>
<sequence>MSTEPRAALAALTAAFERHFEAAASRRGEDDPAVAAAYQNLADAFETYEEAIDEAFGELTPLGIYTEDDDEDDEDDDDFDDEDDEDEDEDDDEEDLDDEDDEDGVYVGLDDEEYDEDGEDDDDDSDDAGRRDRPRARR</sequence>
<evidence type="ECO:0008006" key="4">
    <source>
        <dbReference type="Google" id="ProtNLM"/>
    </source>
</evidence>